<proteinExistence type="predicted"/>
<dbReference type="EMBL" id="VSRR010092350">
    <property type="protein sequence ID" value="MPC92744.1"/>
    <property type="molecule type" value="Genomic_DNA"/>
</dbReference>
<organism evidence="1 2">
    <name type="scientific">Portunus trituberculatus</name>
    <name type="common">Swimming crab</name>
    <name type="synonym">Neptunus trituberculatus</name>
    <dbReference type="NCBI Taxonomy" id="210409"/>
    <lineage>
        <taxon>Eukaryota</taxon>
        <taxon>Metazoa</taxon>
        <taxon>Ecdysozoa</taxon>
        <taxon>Arthropoda</taxon>
        <taxon>Crustacea</taxon>
        <taxon>Multicrustacea</taxon>
        <taxon>Malacostraca</taxon>
        <taxon>Eumalacostraca</taxon>
        <taxon>Eucarida</taxon>
        <taxon>Decapoda</taxon>
        <taxon>Pleocyemata</taxon>
        <taxon>Brachyura</taxon>
        <taxon>Eubrachyura</taxon>
        <taxon>Portunoidea</taxon>
        <taxon>Portunidae</taxon>
        <taxon>Portuninae</taxon>
        <taxon>Portunus</taxon>
    </lineage>
</organism>
<evidence type="ECO:0000313" key="2">
    <source>
        <dbReference type="Proteomes" id="UP000324222"/>
    </source>
</evidence>
<sequence>MRPAFRFTGPANIASVLVARVTYRLPSRGVSLTWREGRGVIHIGRAARRGCGGEAVRQRG</sequence>
<gene>
    <name evidence="1" type="ORF">E2C01_087850</name>
</gene>
<reference evidence="1 2" key="1">
    <citation type="submission" date="2019-05" db="EMBL/GenBank/DDBJ databases">
        <title>Another draft genome of Portunus trituberculatus and its Hox gene families provides insights of decapod evolution.</title>
        <authorList>
            <person name="Jeong J.-H."/>
            <person name="Song I."/>
            <person name="Kim S."/>
            <person name="Choi T."/>
            <person name="Kim D."/>
            <person name="Ryu S."/>
            <person name="Kim W."/>
        </authorList>
    </citation>
    <scope>NUCLEOTIDE SEQUENCE [LARGE SCALE GENOMIC DNA]</scope>
    <source>
        <tissue evidence="1">Muscle</tissue>
    </source>
</reference>
<comment type="caution">
    <text evidence="1">The sequence shown here is derived from an EMBL/GenBank/DDBJ whole genome shotgun (WGS) entry which is preliminary data.</text>
</comment>
<keyword evidence="2" id="KW-1185">Reference proteome</keyword>
<name>A0A5B7JKF4_PORTR</name>
<dbReference type="Proteomes" id="UP000324222">
    <property type="component" value="Unassembled WGS sequence"/>
</dbReference>
<evidence type="ECO:0000313" key="1">
    <source>
        <dbReference type="EMBL" id="MPC92744.1"/>
    </source>
</evidence>
<accession>A0A5B7JKF4</accession>
<protein>
    <submittedName>
        <fullName evidence="1">Uncharacterized protein</fullName>
    </submittedName>
</protein>
<dbReference type="AlphaFoldDB" id="A0A5B7JKF4"/>